<sequence>MEKDILEQLYRIHTKAVYLYLYTLCHNHDLAEDLMQETFLRALCSLEIARSELLPWLLTVARNLYLDTWRREKRLEKEIERRKMETVTGEGILEMMIQKERNQNLYQAIQKLKDIEREAVVLYYFAGISQEEIGSILNLSYGNTRVILYRAKKNLKKLLEGEEMMRE</sequence>
<dbReference type="Gene3D" id="1.10.1740.10">
    <property type="match status" value="1"/>
</dbReference>
<dbReference type="AlphaFoldDB" id="A0A7X3MLI9"/>
<evidence type="ECO:0000313" key="8">
    <source>
        <dbReference type="EMBL" id="MXP78636.1"/>
    </source>
</evidence>
<evidence type="ECO:0000256" key="4">
    <source>
        <dbReference type="ARBA" id="ARBA00023125"/>
    </source>
</evidence>
<keyword evidence="2" id="KW-0805">Transcription regulation</keyword>
<keyword evidence="3" id="KW-0731">Sigma factor</keyword>
<dbReference type="InterPro" id="IPR013325">
    <property type="entry name" value="RNA_pol_sigma_r2"/>
</dbReference>
<dbReference type="Proteomes" id="UP000460412">
    <property type="component" value="Unassembled WGS sequence"/>
</dbReference>
<dbReference type="GO" id="GO:0016987">
    <property type="term" value="F:sigma factor activity"/>
    <property type="evidence" value="ECO:0007669"/>
    <property type="project" value="UniProtKB-KW"/>
</dbReference>
<name>A0A7X3MLI9_9FIRM</name>
<comment type="caution">
    <text evidence="8">The sequence shown here is derived from an EMBL/GenBank/DDBJ whole genome shotgun (WGS) entry which is preliminary data.</text>
</comment>
<dbReference type="RefSeq" id="WP_159755498.1">
    <property type="nucleotide sequence ID" value="NZ_WUQX01000001.1"/>
</dbReference>
<dbReference type="InterPro" id="IPR039425">
    <property type="entry name" value="RNA_pol_sigma-70-like"/>
</dbReference>
<feature type="domain" description="RNA polymerase sigma factor 70 region 4 type 2" evidence="7">
    <location>
        <begin position="103"/>
        <end position="155"/>
    </location>
</feature>
<accession>A0A7X3MLI9</accession>
<dbReference type="InterPro" id="IPR036388">
    <property type="entry name" value="WH-like_DNA-bd_sf"/>
</dbReference>
<comment type="similarity">
    <text evidence="1">Belongs to the sigma-70 factor family. ECF subfamily.</text>
</comment>
<evidence type="ECO:0000256" key="3">
    <source>
        <dbReference type="ARBA" id="ARBA00023082"/>
    </source>
</evidence>
<dbReference type="SUPFAM" id="SSF88659">
    <property type="entry name" value="Sigma3 and sigma4 domains of RNA polymerase sigma factors"/>
    <property type="match status" value="1"/>
</dbReference>
<evidence type="ECO:0000259" key="6">
    <source>
        <dbReference type="Pfam" id="PF04542"/>
    </source>
</evidence>
<dbReference type="CDD" id="cd06171">
    <property type="entry name" value="Sigma70_r4"/>
    <property type="match status" value="1"/>
</dbReference>
<dbReference type="Pfam" id="PF08281">
    <property type="entry name" value="Sigma70_r4_2"/>
    <property type="match status" value="1"/>
</dbReference>
<dbReference type="NCBIfam" id="TIGR02937">
    <property type="entry name" value="sigma70-ECF"/>
    <property type="match status" value="1"/>
</dbReference>
<dbReference type="InterPro" id="IPR007627">
    <property type="entry name" value="RNA_pol_sigma70_r2"/>
</dbReference>
<dbReference type="GO" id="GO:0006352">
    <property type="term" value="P:DNA-templated transcription initiation"/>
    <property type="evidence" value="ECO:0007669"/>
    <property type="project" value="InterPro"/>
</dbReference>
<keyword evidence="9" id="KW-1185">Reference proteome</keyword>
<dbReference type="InterPro" id="IPR013249">
    <property type="entry name" value="RNA_pol_sigma70_r4_t2"/>
</dbReference>
<dbReference type="InterPro" id="IPR014284">
    <property type="entry name" value="RNA_pol_sigma-70_dom"/>
</dbReference>
<organism evidence="8 9">
    <name type="scientific">Sporofaciens musculi</name>
    <dbReference type="NCBI Taxonomy" id="2681861"/>
    <lineage>
        <taxon>Bacteria</taxon>
        <taxon>Bacillati</taxon>
        <taxon>Bacillota</taxon>
        <taxon>Clostridia</taxon>
        <taxon>Lachnospirales</taxon>
        <taxon>Lachnospiraceae</taxon>
        <taxon>Sporofaciens</taxon>
    </lineage>
</organism>
<keyword evidence="4" id="KW-0238">DNA-binding</keyword>
<dbReference type="Gene3D" id="1.10.10.10">
    <property type="entry name" value="Winged helix-like DNA-binding domain superfamily/Winged helix DNA-binding domain"/>
    <property type="match status" value="1"/>
</dbReference>
<dbReference type="InterPro" id="IPR013324">
    <property type="entry name" value="RNA_pol_sigma_r3/r4-like"/>
</dbReference>
<evidence type="ECO:0000256" key="5">
    <source>
        <dbReference type="ARBA" id="ARBA00023163"/>
    </source>
</evidence>
<evidence type="ECO:0000259" key="7">
    <source>
        <dbReference type="Pfam" id="PF08281"/>
    </source>
</evidence>
<feature type="domain" description="RNA polymerase sigma-70 region 2" evidence="6">
    <location>
        <begin position="9"/>
        <end position="74"/>
    </location>
</feature>
<dbReference type="Pfam" id="PF04542">
    <property type="entry name" value="Sigma70_r2"/>
    <property type="match status" value="1"/>
</dbReference>
<protein>
    <submittedName>
        <fullName evidence="8">Sigma-70 family RNA polymerase sigma factor</fullName>
    </submittedName>
</protein>
<proteinExistence type="inferred from homology"/>
<gene>
    <name evidence="8" type="ORF">GN277_25840</name>
</gene>
<evidence type="ECO:0000256" key="2">
    <source>
        <dbReference type="ARBA" id="ARBA00023015"/>
    </source>
</evidence>
<evidence type="ECO:0000313" key="9">
    <source>
        <dbReference type="Proteomes" id="UP000460412"/>
    </source>
</evidence>
<evidence type="ECO:0000256" key="1">
    <source>
        <dbReference type="ARBA" id="ARBA00010641"/>
    </source>
</evidence>
<dbReference type="EMBL" id="WUQX01000001">
    <property type="protein sequence ID" value="MXP78636.1"/>
    <property type="molecule type" value="Genomic_DNA"/>
</dbReference>
<reference evidence="8 9" key="1">
    <citation type="submission" date="2019-12" db="EMBL/GenBank/DDBJ databases">
        <title>Sporaefaciens musculi gen. nov., sp. nov., a novel bacterium isolated from the caecum of an obese mouse.</title>
        <authorList>
            <person name="Rasmussen T.S."/>
            <person name="Streidl T."/>
            <person name="Hitch T.C.A."/>
            <person name="Wortmann E."/>
            <person name="Deptula P."/>
            <person name="Hansen M."/>
            <person name="Nielsen D.S."/>
            <person name="Clavel T."/>
            <person name="Vogensen F.K."/>
        </authorList>
    </citation>
    <scope>NUCLEOTIDE SEQUENCE [LARGE SCALE GENOMIC DNA]</scope>
    <source>
        <strain evidence="8 9">WCA-9-b2</strain>
    </source>
</reference>
<dbReference type="GO" id="GO:0003677">
    <property type="term" value="F:DNA binding"/>
    <property type="evidence" value="ECO:0007669"/>
    <property type="project" value="UniProtKB-KW"/>
</dbReference>
<dbReference type="PANTHER" id="PTHR43133">
    <property type="entry name" value="RNA POLYMERASE ECF-TYPE SIGMA FACTO"/>
    <property type="match status" value="1"/>
</dbReference>
<dbReference type="PANTHER" id="PTHR43133:SF52">
    <property type="entry name" value="ECF RNA POLYMERASE SIGMA FACTOR SIGL"/>
    <property type="match status" value="1"/>
</dbReference>
<dbReference type="SUPFAM" id="SSF88946">
    <property type="entry name" value="Sigma2 domain of RNA polymerase sigma factors"/>
    <property type="match status" value="1"/>
</dbReference>
<keyword evidence="5" id="KW-0804">Transcription</keyword>